<feature type="domain" description="CSD" evidence="1">
    <location>
        <begin position="21"/>
        <end position="80"/>
    </location>
</feature>
<keyword evidence="3" id="KW-1185">Reference proteome</keyword>
<dbReference type="PRINTS" id="PR00050">
    <property type="entry name" value="COLDSHOCK"/>
</dbReference>
<dbReference type="InterPro" id="IPR050181">
    <property type="entry name" value="Cold_shock_domain"/>
</dbReference>
<dbReference type="InterPro" id="IPR002059">
    <property type="entry name" value="CSP_DNA-bd"/>
</dbReference>
<dbReference type="SUPFAM" id="SSF50249">
    <property type="entry name" value="Nucleic acid-binding proteins"/>
    <property type="match status" value="1"/>
</dbReference>
<dbReference type="GO" id="GO:0003676">
    <property type="term" value="F:nucleic acid binding"/>
    <property type="evidence" value="ECO:0007669"/>
    <property type="project" value="InterPro"/>
</dbReference>
<dbReference type="InterPro" id="IPR012340">
    <property type="entry name" value="NA-bd_OB-fold"/>
</dbReference>
<organism evidence="2 3">
    <name type="scientific">Leptobrachium leishanense</name>
    <name type="common">Leishan spiny toad</name>
    <dbReference type="NCBI Taxonomy" id="445787"/>
    <lineage>
        <taxon>Eukaryota</taxon>
        <taxon>Metazoa</taxon>
        <taxon>Chordata</taxon>
        <taxon>Craniata</taxon>
        <taxon>Vertebrata</taxon>
        <taxon>Euteleostomi</taxon>
        <taxon>Amphibia</taxon>
        <taxon>Batrachia</taxon>
        <taxon>Anura</taxon>
        <taxon>Pelobatoidea</taxon>
        <taxon>Megophryidae</taxon>
        <taxon>Leptobrachium</taxon>
    </lineage>
</organism>
<reference evidence="2" key="1">
    <citation type="submission" date="2025-08" db="UniProtKB">
        <authorList>
            <consortium name="Ensembl"/>
        </authorList>
    </citation>
    <scope>IDENTIFICATION</scope>
</reference>
<evidence type="ECO:0000313" key="2">
    <source>
        <dbReference type="Ensembl" id="ENSLLEP00000007748.1"/>
    </source>
</evidence>
<evidence type="ECO:0000259" key="1">
    <source>
        <dbReference type="PROSITE" id="PS51857"/>
    </source>
</evidence>
<sequence>SPPCVPNFQTTVGEKKVIATKVLGTVKWFNVQNGYGFINRDDTEEDVFVHQTLHSVGDGETVEFDVVEGEKGTEAANVTGPGGVPVQGSKYAADCKHYRHYPRRRGGPSHNYQPNYQNTNLHSHFVRATSPHMVASQVIYKLTLLPIVSRFL</sequence>
<protein>
    <recommendedName>
        <fullName evidence="1">CSD domain-containing protein</fullName>
    </recommendedName>
</protein>
<reference evidence="2" key="2">
    <citation type="submission" date="2025-09" db="UniProtKB">
        <authorList>
            <consortium name="Ensembl"/>
        </authorList>
    </citation>
    <scope>IDENTIFICATION</scope>
</reference>
<dbReference type="CDD" id="cd04458">
    <property type="entry name" value="CSP_CDS"/>
    <property type="match status" value="1"/>
</dbReference>
<dbReference type="Ensembl" id="ENSLLET00000008063.1">
    <property type="protein sequence ID" value="ENSLLEP00000007748.1"/>
    <property type="gene ID" value="ENSLLEG00000004906.1"/>
</dbReference>
<accession>A0A8C5M2B3</accession>
<dbReference type="Pfam" id="PF00313">
    <property type="entry name" value="CSD"/>
    <property type="match status" value="1"/>
</dbReference>
<dbReference type="OrthoDB" id="203339at2759"/>
<proteinExistence type="predicted"/>
<dbReference type="AlphaFoldDB" id="A0A8C5M2B3"/>
<evidence type="ECO:0000313" key="3">
    <source>
        <dbReference type="Proteomes" id="UP000694569"/>
    </source>
</evidence>
<dbReference type="Proteomes" id="UP000694569">
    <property type="component" value="Unplaced"/>
</dbReference>
<dbReference type="InterPro" id="IPR011129">
    <property type="entry name" value="CSD"/>
</dbReference>
<name>A0A8C5M2B3_9ANUR</name>
<dbReference type="PROSITE" id="PS51857">
    <property type="entry name" value="CSD_2"/>
    <property type="match status" value="1"/>
</dbReference>
<dbReference type="SMART" id="SM00357">
    <property type="entry name" value="CSP"/>
    <property type="match status" value="1"/>
</dbReference>
<dbReference type="GeneTree" id="ENSGT00940000153341"/>
<dbReference type="Gene3D" id="2.40.50.140">
    <property type="entry name" value="Nucleic acid-binding proteins"/>
    <property type="match status" value="1"/>
</dbReference>
<dbReference type="PANTHER" id="PTHR11544">
    <property type="entry name" value="COLD SHOCK DOMAIN CONTAINING PROTEINS"/>
    <property type="match status" value="1"/>
</dbReference>